<name>A0ABW5THF2_9ENTE</name>
<feature type="region of interest" description="Disordered" evidence="3">
    <location>
        <begin position="236"/>
        <end position="322"/>
    </location>
</feature>
<dbReference type="Pfam" id="PF00188">
    <property type="entry name" value="CAP"/>
    <property type="match status" value="1"/>
</dbReference>
<feature type="chain" id="PRO_5045380049" evidence="4">
    <location>
        <begin position="27"/>
        <end position="433"/>
    </location>
</feature>
<dbReference type="RefSeq" id="WP_379980147.1">
    <property type="nucleotide sequence ID" value="NZ_JBHUMO010000026.1"/>
</dbReference>
<feature type="domain" description="SCP" evidence="5">
    <location>
        <begin position="328"/>
        <end position="425"/>
    </location>
</feature>
<sequence>MKISIGKNLFICTLLIATMAPLSVKADDVDTKISEQTEKISTLKEQRVTTEAQIASLEKEIATIYSTGVKLQNEQLSLEKDTAKLTKEISDLNSRIAKRTETMKNQARDIQVNGQDTSFVDAVLNADSVSDAVSRIQAVNTFVKANNDLIQAQKADKLAVEQKKAENEQKANRLREAKAELDTQRKDLVLKQADLTVQKLSLAADQATAESTRTSLLAQKAQAEAEQARVAKAQAEEAKKSKSVAPVQVVETAQTANKNTNTSTSTDTNKNTETTNSSSTETTNQSSNTTTNSSTENSDSSNDNTSHSTNQSNQTNESTPIVSGDATLNALNALRASHGLKPVSWDAGLAATATSRASLINGNGGAIPNDHWSRGNEVIAILFSPGADVINAWYNETNMTTATGSGHRDWEINPSITRVGFGYSGSVIVGHSA</sequence>
<dbReference type="Pfam" id="PF24568">
    <property type="entry name" value="CC_PcsB"/>
    <property type="match status" value="1"/>
</dbReference>
<feature type="coiled-coil region" evidence="2">
    <location>
        <begin position="26"/>
        <end position="60"/>
    </location>
</feature>
<proteinExistence type="predicted"/>
<keyword evidence="1 4" id="KW-0732">Signal</keyword>
<dbReference type="InterPro" id="IPR014044">
    <property type="entry name" value="CAP_dom"/>
</dbReference>
<evidence type="ECO:0000313" key="8">
    <source>
        <dbReference type="Proteomes" id="UP001597427"/>
    </source>
</evidence>
<dbReference type="Gene3D" id="3.40.33.10">
    <property type="entry name" value="CAP"/>
    <property type="match status" value="1"/>
</dbReference>
<protein>
    <submittedName>
        <fullName evidence="7">CAP domain-containing protein</fullName>
    </submittedName>
</protein>
<dbReference type="EMBL" id="JBHUMO010000026">
    <property type="protein sequence ID" value="MFD2728592.1"/>
    <property type="molecule type" value="Genomic_DNA"/>
</dbReference>
<keyword evidence="2" id="KW-0175">Coiled coil</keyword>
<evidence type="ECO:0000256" key="1">
    <source>
        <dbReference type="ARBA" id="ARBA00022729"/>
    </source>
</evidence>
<dbReference type="Gene3D" id="6.10.250.3150">
    <property type="match status" value="1"/>
</dbReference>
<accession>A0ABW5THF2</accession>
<keyword evidence="8" id="KW-1185">Reference proteome</keyword>
<feature type="signal peptide" evidence="4">
    <location>
        <begin position="1"/>
        <end position="26"/>
    </location>
</feature>
<comment type="caution">
    <text evidence="7">The sequence shown here is derived from an EMBL/GenBank/DDBJ whole genome shotgun (WGS) entry which is preliminary data.</text>
</comment>
<dbReference type="InterPro" id="IPR057309">
    <property type="entry name" value="PcsB_CC"/>
</dbReference>
<dbReference type="SUPFAM" id="SSF55797">
    <property type="entry name" value="PR-1-like"/>
    <property type="match status" value="1"/>
</dbReference>
<dbReference type="Proteomes" id="UP001597427">
    <property type="component" value="Unassembled WGS sequence"/>
</dbReference>
<feature type="domain" description="Peptidoglycan hydrolase PcsB coiled-coil" evidence="6">
    <location>
        <begin position="89"/>
        <end position="163"/>
    </location>
</feature>
<evidence type="ECO:0000256" key="4">
    <source>
        <dbReference type="SAM" id="SignalP"/>
    </source>
</evidence>
<evidence type="ECO:0000256" key="3">
    <source>
        <dbReference type="SAM" id="MobiDB-lite"/>
    </source>
</evidence>
<gene>
    <name evidence="7" type="ORF">ACFSR0_04005</name>
</gene>
<evidence type="ECO:0000313" key="7">
    <source>
        <dbReference type="EMBL" id="MFD2728592.1"/>
    </source>
</evidence>
<dbReference type="CDD" id="cd05379">
    <property type="entry name" value="CAP_bacterial"/>
    <property type="match status" value="1"/>
</dbReference>
<evidence type="ECO:0000259" key="6">
    <source>
        <dbReference type="Pfam" id="PF24568"/>
    </source>
</evidence>
<feature type="compositionally biased region" description="Low complexity" evidence="3">
    <location>
        <begin position="252"/>
        <end position="319"/>
    </location>
</feature>
<evidence type="ECO:0000256" key="2">
    <source>
        <dbReference type="SAM" id="Coils"/>
    </source>
</evidence>
<evidence type="ECO:0000259" key="5">
    <source>
        <dbReference type="Pfam" id="PF00188"/>
    </source>
</evidence>
<dbReference type="InterPro" id="IPR035940">
    <property type="entry name" value="CAP_sf"/>
</dbReference>
<reference evidence="8" key="1">
    <citation type="journal article" date="2019" name="Int. J. Syst. Evol. Microbiol.">
        <title>The Global Catalogue of Microorganisms (GCM) 10K type strain sequencing project: providing services to taxonomists for standard genome sequencing and annotation.</title>
        <authorList>
            <consortium name="The Broad Institute Genomics Platform"/>
            <consortium name="The Broad Institute Genome Sequencing Center for Infectious Disease"/>
            <person name="Wu L."/>
            <person name="Ma J."/>
        </authorList>
    </citation>
    <scope>NUCLEOTIDE SEQUENCE [LARGE SCALE GENOMIC DNA]</scope>
    <source>
        <strain evidence="8">TISTR 932</strain>
    </source>
</reference>
<organism evidence="7 8">
    <name type="scientific">Enterococcus camelliae</name>
    <dbReference type="NCBI Taxonomy" id="453959"/>
    <lineage>
        <taxon>Bacteria</taxon>
        <taxon>Bacillati</taxon>
        <taxon>Bacillota</taxon>
        <taxon>Bacilli</taxon>
        <taxon>Lactobacillales</taxon>
        <taxon>Enterococcaceae</taxon>
        <taxon>Enterococcus</taxon>
    </lineage>
</organism>